<dbReference type="PANTHER" id="PTHR42996">
    <property type="entry name" value="PHOSPHATE-BINDING PROTEIN PSTS"/>
    <property type="match status" value="1"/>
</dbReference>
<dbReference type="EMBL" id="JABWGN010000004">
    <property type="protein sequence ID" value="NUW31838.1"/>
    <property type="molecule type" value="Genomic_DNA"/>
</dbReference>
<evidence type="ECO:0000256" key="1">
    <source>
        <dbReference type="ARBA" id="ARBA00008725"/>
    </source>
</evidence>
<comment type="caution">
    <text evidence="8">The sequence shown here is derived from an EMBL/GenBank/DDBJ whole genome shotgun (WGS) entry which is preliminary data.</text>
</comment>
<evidence type="ECO:0000256" key="5">
    <source>
        <dbReference type="PIRSR" id="PIRSR002756-1"/>
    </source>
</evidence>
<evidence type="ECO:0000256" key="2">
    <source>
        <dbReference type="ARBA" id="ARBA00022448"/>
    </source>
</evidence>
<dbReference type="RefSeq" id="WP_175589306.1">
    <property type="nucleotide sequence ID" value="NZ_JABWGN010000004.1"/>
</dbReference>
<organism evidence="8 9">
    <name type="scientific">Nonomuraea montanisoli</name>
    <dbReference type="NCBI Taxonomy" id="2741721"/>
    <lineage>
        <taxon>Bacteria</taxon>
        <taxon>Bacillati</taxon>
        <taxon>Actinomycetota</taxon>
        <taxon>Actinomycetes</taxon>
        <taxon>Streptosporangiales</taxon>
        <taxon>Streptosporangiaceae</taxon>
        <taxon>Nonomuraea</taxon>
    </lineage>
</organism>
<feature type="domain" description="PBP" evidence="7">
    <location>
        <begin position="28"/>
        <end position="317"/>
    </location>
</feature>
<evidence type="ECO:0000313" key="9">
    <source>
        <dbReference type="Proteomes" id="UP000586042"/>
    </source>
</evidence>
<evidence type="ECO:0000259" key="7">
    <source>
        <dbReference type="Pfam" id="PF12849"/>
    </source>
</evidence>
<feature type="binding site" evidence="5">
    <location>
        <begin position="42"/>
        <end position="44"/>
    </location>
    <ligand>
        <name>phosphate</name>
        <dbReference type="ChEBI" id="CHEBI:43474"/>
    </ligand>
</feature>
<feature type="binding site" evidence="5">
    <location>
        <begin position="177"/>
        <end position="179"/>
    </location>
    <ligand>
        <name>phosphate</name>
        <dbReference type="ChEBI" id="CHEBI:43474"/>
    </ligand>
</feature>
<feature type="binding site" evidence="5">
    <location>
        <position position="90"/>
    </location>
    <ligand>
        <name>phosphate</name>
        <dbReference type="ChEBI" id="CHEBI:43474"/>
    </ligand>
</feature>
<dbReference type="Proteomes" id="UP000586042">
    <property type="component" value="Unassembled WGS sequence"/>
</dbReference>
<dbReference type="InterPro" id="IPR005673">
    <property type="entry name" value="ABC_phos-bd_PstS"/>
</dbReference>
<proteinExistence type="inferred from homology"/>
<sequence>MSKLTSLVLSVVLGCITLTGCAQLDPAAPAADGANTISASGSTAQLGAINAWRDDFRSMHPGAQILYRPNGSGAGVRDFLLGTTEFAGSDYVMGAQEHALADGRCGDRALHLPMVVGPIAVAYNLPSVPELRLSPATMAAVFGRTITTWDAPQIAAENPGAALPHKEIDVLHRSDDSGTSHVFTSYLAAAGGWPYPPSTDWPGPGRGVEGSDGMAETIRESGGTIGYVEYGYASGAGLRTAKVRNGAGEYVALSPEGATKAVEGARVTGDDGDLAMALDYTTRQKGAYPLVLITYEIVCARGTAPLARGFLRYTASNAGQSYLSLLGYAPLPQDVVVQVRARLAAMT</sequence>
<dbReference type="InterPro" id="IPR024370">
    <property type="entry name" value="PBP_domain"/>
</dbReference>
<dbReference type="GO" id="GO:0042301">
    <property type="term" value="F:phosphate ion binding"/>
    <property type="evidence" value="ECO:0007669"/>
    <property type="project" value="InterPro"/>
</dbReference>
<dbReference type="SUPFAM" id="SSF53850">
    <property type="entry name" value="Periplasmic binding protein-like II"/>
    <property type="match status" value="1"/>
</dbReference>
<dbReference type="NCBIfam" id="TIGR00975">
    <property type="entry name" value="3a0107s03"/>
    <property type="match status" value="1"/>
</dbReference>
<evidence type="ECO:0000256" key="6">
    <source>
        <dbReference type="SAM" id="SignalP"/>
    </source>
</evidence>
<name>A0A7Y6I619_9ACTN</name>
<keyword evidence="2 4" id="KW-0813">Transport</keyword>
<keyword evidence="6" id="KW-0732">Signal</keyword>
<dbReference type="CDD" id="cd13565">
    <property type="entry name" value="PBP2_PstS"/>
    <property type="match status" value="1"/>
</dbReference>
<accession>A0A7Y6I619</accession>
<dbReference type="AlphaFoldDB" id="A0A7Y6I619"/>
<reference evidence="8 9" key="1">
    <citation type="submission" date="2020-06" db="EMBL/GenBank/DDBJ databases">
        <title>Nonomuraea sp. SMC257, a novel actinomycete isolated from soil.</title>
        <authorList>
            <person name="Chanama M."/>
        </authorList>
    </citation>
    <scope>NUCLEOTIDE SEQUENCE [LARGE SCALE GENOMIC DNA]</scope>
    <source>
        <strain evidence="8 9">SMC257</strain>
    </source>
</reference>
<feature type="binding site" evidence="5">
    <location>
        <position position="72"/>
    </location>
    <ligand>
        <name>phosphate</name>
        <dbReference type="ChEBI" id="CHEBI:43474"/>
    </ligand>
</feature>
<dbReference type="PANTHER" id="PTHR42996:SF1">
    <property type="entry name" value="PHOSPHATE-BINDING PROTEIN PSTS"/>
    <property type="match status" value="1"/>
</dbReference>
<dbReference type="GO" id="GO:0035435">
    <property type="term" value="P:phosphate ion transmembrane transport"/>
    <property type="evidence" value="ECO:0007669"/>
    <property type="project" value="InterPro"/>
</dbReference>
<feature type="signal peptide" evidence="6">
    <location>
        <begin position="1"/>
        <end position="24"/>
    </location>
</feature>
<dbReference type="GO" id="GO:0043190">
    <property type="term" value="C:ATP-binding cassette (ABC) transporter complex"/>
    <property type="evidence" value="ECO:0007669"/>
    <property type="project" value="InterPro"/>
</dbReference>
<evidence type="ECO:0000256" key="4">
    <source>
        <dbReference type="PIRNR" id="PIRNR002756"/>
    </source>
</evidence>
<keyword evidence="9" id="KW-1185">Reference proteome</keyword>
<dbReference type="Pfam" id="PF12849">
    <property type="entry name" value="PBP_like_2"/>
    <property type="match status" value="1"/>
</dbReference>
<comment type="similarity">
    <text evidence="1 4">Belongs to the PstS family.</text>
</comment>
<gene>
    <name evidence="8" type="primary">pstS</name>
    <name evidence="8" type="ORF">HTZ77_10420</name>
</gene>
<dbReference type="PIRSF" id="PIRSF002756">
    <property type="entry name" value="PstS"/>
    <property type="match status" value="1"/>
</dbReference>
<feature type="chain" id="PRO_5031550288" description="Phosphate-binding protein" evidence="6">
    <location>
        <begin position="25"/>
        <end position="347"/>
    </location>
</feature>
<dbReference type="PROSITE" id="PS51257">
    <property type="entry name" value="PROKAR_LIPOPROTEIN"/>
    <property type="match status" value="1"/>
</dbReference>
<dbReference type="InterPro" id="IPR050962">
    <property type="entry name" value="Phosphate-bind_PstS"/>
</dbReference>
<dbReference type="Gene3D" id="3.40.190.10">
    <property type="entry name" value="Periplasmic binding protein-like II"/>
    <property type="match status" value="2"/>
</dbReference>
<evidence type="ECO:0000313" key="8">
    <source>
        <dbReference type="EMBL" id="NUW31838.1"/>
    </source>
</evidence>
<protein>
    <recommendedName>
        <fullName evidence="4">Phosphate-binding protein</fullName>
    </recommendedName>
</protein>
<evidence type="ECO:0000256" key="3">
    <source>
        <dbReference type="ARBA" id="ARBA00022592"/>
    </source>
</evidence>
<keyword evidence="3 4" id="KW-0592">Phosphate transport</keyword>